<dbReference type="Proteomes" id="UP000800036">
    <property type="component" value="Unassembled WGS sequence"/>
</dbReference>
<reference evidence="1" key="1">
    <citation type="journal article" date="2020" name="Stud. Mycol.">
        <title>101 Dothideomycetes genomes: a test case for predicting lifestyles and emergence of pathogens.</title>
        <authorList>
            <person name="Haridas S."/>
            <person name="Albert R."/>
            <person name="Binder M."/>
            <person name="Bloem J."/>
            <person name="Labutti K."/>
            <person name="Salamov A."/>
            <person name="Andreopoulos B."/>
            <person name="Baker S."/>
            <person name="Barry K."/>
            <person name="Bills G."/>
            <person name="Bluhm B."/>
            <person name="Cannon C."/>
            <person name="Castanera R."/>
            <person name="Culley D."/>
            <person name="Daum C."/>
            <person name="Ezra D."/>
            <person name="Gonzalez J."/>
            <person name="Henrissat B."/>
            <person name="Kuo A."/>
            <person name="Liang C."/>
            <person name="Lipzen A."/>
            <person name="Lutzoni F."/>
            <person name="Magnuson J."/>
            <person name="Mondo S."/>
            <person name="Nolan M."/>
            <person name="Ohm R."/>
            <person name="Pangilinan J."/>
            <person name="Park H.-J."/>
            <person name="Ramirez L."/>
            <person name="Alfaro M."/>
            <person name="Sun H."/>
            <person name="Tritt A."/>
            <person name="Yoshinaga Y."/>
            <person name="Zwiers L.-H."/>
            <person name="Turgeon B."/>
            <person name="Goodwin S."/>
            <person name="Spatafora J."/>
            <person name="Crous P."/>
            <person name="Grigoriev I."/>
        </authorList>
    </citation>
    <scope>NUCLEOTIDE SEQUENCE</scope>
    <source>
        <strain evidence="1">CBS 107.79</strain>
    </source>
</reference>
<evidence type="ECO:0000313" key="2">
    <source>
        <dbReference type="Proteomes" id="UP000800036"/>
    </source>
</evidence>
<dbReference type="AlphaFoldDB" id="A0A6A5VJ20"/>
<sequence length="243" mass="27532">MPQIGPINIELPATITARRILLDLSDLSNPPLRSIKSATQSSIHASFLIRNRTAVLRFKTWYGTVYGTVGASLRLLTVVRTVGRAVWRHLKHSMERGSYDEENDTKLAEALRARVKDAMDGVHANMTSWMSETLSALDAGISPLQTMRCLFGALFSHEMFLNPESLCGGQCTQLMLDYELIRQIESPQAVRDRDKRSMRVLFQHKEFSESDQRRITQLIDAYSASVQQLCPEIDHVKPMNNVR</sequence>
<name>A0A6A5VJ20_9PLEO</name>
<dbReference type="EMBL" id="ML976663">
    <property type="protein sequence ID" value="KAF1977633.1"/>
    <property type="molecule type" value="Genomic_DNA"/>
</dbReference>
<protein>
    <submittedName>
        <fullName evidence="1">Uncharacterized protein</fullName>
    </submittedName>
</protein>
<accession>A0A6A5VJ20</accession>
<keyword evidence="2" id="KW-1185">Reference proteome</keyword>
<organism evidence="1 2">
    <name type="scientific">Bimuria novae-zelandiae CBS 107.79</name>
    <dbReference type="NCBI Taxonomy" id="1447943"/>
    <lineage>
        <taxon>Eukaryota</taxon>
        <taxon>Fungi</taxon>
        <taxon>Dikarya</taxon>
        <taxon>Ascomycota</taxon>
        <taxon>Pezizomycotina</taxon>
        <taxon>Dothideomycetes</taxon>
        <taxon>Pleosporomycetidae</taxon>
        <taxon>Pleosporales</taxon>
        <taxon>Massarineae</taxon>
        <taxon>Didymosphaeriaceae</taxon>
        <taxon>Bimuria</taxon>
    </lineage>
</organism>
<evidence type="ECO:0000313" key="1">
    <source>
        <dbReference type="EMBL" id="KAF1977633.1"/>
    </source>
</evidence>
<proteinExistence type="predicted"/>
<gene>
    <name evidence="1" type="ORF">BU23DRAFT_660200</name>
</gene>